<keyword evidence="2 4" id="KW-0479">Metal-binding</keyword>
<evidence type="ECO:0000256" key="2">
    <source>
        <dbReference type="ARBA" id="ARBA00022723"/>
    </source>
</evidence>
<evidence type="ECO:0000313" key="7">
    <source>
        <dbReference type="EMBL" id="APG65094.1"/>
    </source>
</evidence>
<dbReference type="InterPro" id="IPR050597">
    <property type="entry name" value="Cytochrome_c_Oxidase_Subunit"/>
</dbReference>
<dbReference type="Gene3D" id="1.10.760.10">
    <property type="entry name" value="Cytochrome c-like domain"/>
    <property type="match status" value="1"/>
</dbReference>
<evidence type="ECO:0000256" key="3">
    <source>
        <dbReference type="ARBA" id="ARBA00023004"/>
    </source>
</evidence>
<keyword evidence="3 4" id="KW-0408">Iron</keyword>
<dbReference type="Pfam" id="PF14715">
    <property type="entry name" value="FixP_N"/>
    <property type="match status" value="1"/>
</dbReference>
<protein>
    <submittedName>
        <fullName evidence="7">Cytochrome C oxidase subunit III</fullName>
    </submittedName>
</protein>
<dbReference type="PANTHER" id="PTHR33751">
    <property type="entry name" value="CBB3-TYPE CYTOCHROME C OXIDASE SUBUNIT FIXP"/>
    <property type="match status" value="1"/>
</dbReference>
<dbReference type="Pfam" id="PF13442">
    <property type="entry name" value="Cytochrome_CBB3"/>
    <property type="match status" value="1"/>
</dbReference>
<dbReference type="GO" id="GO:0020037">
    <property type="term" value="F:heme binding"/>
    <property type="evidence" value="ECO:0007669"/>
    <property type="project" value="InterPro"/>
</dbReference>
<dbReference type="InterPro" id="IPR009056">
    <property type="entry name" value="Cyt_c-like_dom"/>
</dbReference>
<keyword evidence="8" id="KW-1185">Reference proteome</keyword>
<dbReference type="AlphaFoldDB" id="A0A1L3JJ07"/>
<feature type="domain" description="Cytochrome c" evidence="6">
    <location>
        <begin position="189"/>
        <end position="269"/>
    </location>
</feature>
<dbReference type="Gene3D" id="6.10.280.130">
    <property type="match status" value="1"/>
</dbReference>
<reference evidence="7 8" key="1">
    <citation type="submission" date="2016-11" db="EMBL/GenBank/DDBJ databases">
        <title>Tenacibaculum sp. LPB0136, isolated from marine environment.</title>
        <authorList>
            <person name="Kim E."/>
            <person name="Yi H."/>
        </authorList>
    </citation>
    <scope>NUCLEOTIDE SEQUENCE [LARGE SCALE GENOMIC DNA]</scope>
    <source>
        <strain evidence="7 8">LPB0136</strain>
    </source>
</reference>
<feature type="transmembrane region" description="Helical" evidence="5">
    <location>
        <begin position="40"/>
        <end position="62"/>
    </location>
</feature>
<sequence length="289" mass="32267">MKKYIQSIVSFIFVFSMPFLLVEVTKAYNEPYNFLENPLVWVLILFFGLVVVFKEVLAVTAIKKAEKLQMEKDGVVPEKVDPWAAIKAIIQRWTNSKPIEQEGEIALDHNYDGIRELDNSLPPWWKYMFYASIVFAVVYLVRFEVLDGDNQIVEYEKAVAQAQAEINKFKKSSPDIIDLENVTLLTEASDLSRGKAVFNLNCASCHMADGGGSIGPNLTDENWILGGGIKNVFATVSNGGRDGKGMVAWKKILKPIDVQKVASYVLSLQGTTPAKAKAPQGEVWKEEAK</sequence>
<dbReference type="GO" id="GO:0009055">
    <property type="term" value="F:electron transfer activity"/>
    <property type="evidence" value="ECO:0007669"/>
    <property type="project" value="InterPro"/>
</dbReference>
<accession>A0A1L3JJ07</accession>
<dbReference type="PROSITE" id="PS51007">
    <property type="entry name" value="CYTC"/>
    <property type="match status" value="1"/>
</dbReference>
<dbReference type="Proteomes" id="UP000181898">
    <property type="component" value="Chromosome"/>
</dbReference>
<evidence type="ECO:0000256" key="5">
    <source>
        <dbReference type="SAM" id="Phobius"/>
    </source>
</evidence>
<proteinExistence type="predicted"/>
<dbReference type="KEGG" id="ten:LPB136_06915"/>
<keyword evidence="5" id="KW-0472">Membrane</keyword>
<organism evidence="7 8">
    <name type="scientific">Tenacibaculum todarodis</name>
    <dbReference type="NCBI Taxonomy" id="1850252"/>
    <lineage>
        <taxon>Bacteria</taxon>
        <taxon>Pseudomonadati</taxon>
        <taxon>Bacteroidota</taxon>
        <taxon>Flavobacteriia</taxon>
        <taxon>Flavobacteriales</taxon>
        <taxon>Flavobacteriaceae</taxon>
        <taxon>Tenacibaculum</taxon>
    </lineage>
</organism>
<evidence type="ECO:0000256" key="4">
    <source>
        <dbReference type="PROSITE-ProRule" id="PRU00433"/>
    </source>
</evidence>
<dbReference type="STRING" id="1850252.LPB136_06915"/>
<dbReference type="PANTHER" id="PTHR33751:SF1">
    <property type="entry name" value="CBB3-TYPE CYTOCHROME C OXIDASE SUBUNIT FIXP"/>
    <property type="match status" value="1"/>
</dbReference>
<dbReference type="RefSeq" id="WP_072555421.1">
    <property type="nucleotide sequence ID" value="NZ_CP018155.1"/>
</dbReference>
<evidence type="ECO:0000313" key="8">
    <source>
        <dbReference type="Proteomes" id="UP000181898"/>
    </source>
</evidence>
<name>A0A1L3JJ07_9FLAO</name>
<keyword evidence="5" id="KW-1133">Transmembrane helix</keyword>
<dbReference type="OrthoDB" id="9811281at2"/>
<dbReference type="InterPro" id="IPR038414">
    <property type="entry name" value="CcoP_N_sf"/>
</dbReference>
<evidence type="ECO:0000256" key="1">
    <source>
        <dbReference type="ARBA" id="ARBA00022617"/>
    </source>
</evidence>
<evidence type="ECO:0000259" key="6">
    <source>
        <dbReference type="PROSITE" id="PS51007"/>
    </source>
</evidence>
<keyword evidence="5" id="KW-0812">Transmembrane</keyword>
<dbReference type="GO" id="GO:0046872">
    <property type="term" value="F:metal ion binding"/>
    <property type="evidence" value="ECO:0007669"/>
    <property type="project" value="UniProtKB-KW"/>
</dbReference>
<dbReference type="SUPFAM" id="SSF46626">
    <property type="entry name" value="Cytochrome c"/>
    <property type="match status" value="1"/>
</dbReference>
<dbReference type="InterPro" id="IPR036909">
    <property type="entry name" value="Cyt_c-like_dom_sf"/>
</dbReference>
<dbReference type="EMBL" id="CP018155">
    <property type="protein sequence ID" value="APG65094.1"/>
    <property type="molecule type" value="Genomic_DNA"/>
</dbReference>
<keyword evidence="1 4" id="KW-0349">Heme</keyword>
<feature type="transmembrane region" description="Helical" evidence="5">
    <location>
        <begin position="7"/>
        <end position="28"/>
    </location>
</feature>
<gene>
    <name evidence="7" type="ORF">LPB136_06915</name>
</gene>
<dbReference type="InterPro" id="IPR032858">
    <property type="entry name" value="CcoP_N"/>
</dbReference>